<keyword evidence="3" id="KW-1185">Reference proteome</keyword>
<accession>A0A4Z2EHH1</accession>
<comment type="caution">
    <text evidence="2">The sequence shown here is derived from an EMBL/GenBank/DDBJ whole genome shotgun (WGS) entry which is preliminary data.</text>
</comment>
<name>A0A4Z2EHH1_9TELE</name>
<feature type="compositionally biased region" description="Basic and acidic residues" evidence="1">
    <location>
        <begin position="65"/>
        <end position="90"/>
    </location>
</feature>
<proteinExistence type="predicted"/>
<evidence type="ECO:0000256" key="1">
    <source>
        <dbReference type="SAM" id="MobiDB-lite"/>
    </source>
</evidence>
<protein>
    <submittedName>
        <fullName evidence="2">Uncharacterized protein</fullName>
    </submittedName>
</protein>
<sequence>MPDTLPKVARECATVSESGEKARALPRWPGSRRGVCSLGRPAVNRSDALPSFHFQRQRRKKKSLRDRIEEGRMKSEKKRKEEKLEEDPNPRRPPSSCPSEAHV</sequence>
<dbReference type="Proteomes" id="UP000314294">
    <property type="component" value="Unassembled WGS sequence"/>
</dbReference>
<dbReference type="EMBL" id="SRLO01007272">
    <property type="protein sequence ID" value="TNN28121.1"/>
    <property type="molecule type" value="Genomic_DNA"/>
</dbReference>
<evidence type="ECO:0000313" key="2">
    <source>
        <dbReference type="EMBL" id="TNN28121.1"/>
    </source>
</evidence>
<feature type="compositionally biased region" description="Basic residues" evidence="1">
    <location>
        <begin position="55"/>
        <end position="64"/>
    </location>
</feature>
<feature type="region of interest" description="Disordered" evidence="1">
    <location>
        <begin position="1"/>
        <end position="103"/>
    </location>
</feature>
<reference evidence="2 3" key="1">
    <citation type="submission" date="2019-03" db="EMBL/GenBank/DDBJ databases">
        <title>First draft genome of Liparis tanakae, snailfish: a comprehensive survey of snailfish specific genes.</title>
        <authorList>
            <person name="Kim W."/>
            <person name="Song I."/>
            <person name="Jeong J.-H."/>
            <person name="Kim D."/>
            <person name="Kim S."/>
            <person name="Ryu S."/>
            <person name="Song J.Y."/>
            <person name="Lee S.K."/>
        </authorList>
    </citation>
    <scope>NUCLEOTIDE SEQUENCE [LARGE SCALE GENOMIC DNA]</scope>
    <source>
        <tissue evidence="2">Muscle</tissue>
    </source>
</reference>
<gene>
    <name evidence="2" type="ORF">EYF80_061731</name>
</gene>
<organism evidence="2 3">
    <name type="scientific">Liparis tanakae</name>
    <name type="common">Tanaka's snailfish</name>
    <dbReference type="NCBI Taxonomy" id="230148"/>
    <lineage>
        <taxon>Eukaryota</taxon>
        <taxon>Metazoa</taxon>
        <taxon>Chordata</taxon>
        <taxon>Craniata</taxon>
        <taxon>Vertebrata</taxon>
        <taxon>Euteleostomi</taxon>
        <taxon>Actinopterygii</taxon>
        <taxon>Neopterygii</taxon>
        <taxon>Teleostei</taxon>
        <taxon>Neoteleostei</taxon>
        <taxon>Acanthomorphata</taxon>
        <taxon>Eupercaria</taxon>
        <taxon>Perciformes</taxon>
        <taxon>Cottioidei</taxon>
        <taxon>Cottales</taxon>
        <taxon>Liparidae</taxon>
        <taxon>Liparis</taxon>
    </lineage>
</organism>
<evidence type="ECO:0000313" key="3">
    <source>
        <dbReference type="Proteomes" id="UP000314294"/>
    </source>
</evidence>
<dbReference type="AlphaFoldDB" id="A0A4Z2EHH1"/>